<feature type="non-terminal residue" evidence="3">
    <location>
        <position position="1"/>
    </location>
</feature>
<gene>
    <name evidence="3" type="ORF">CYCCA115_LOCUS7178</name>
</gene>
<dbReference type="GO" id="GO:0003676">
    <property type="term" value="F:nucleic acid binding"/>
    <property type="evidence" value="ECO:0007669"/>
    <property type="project" value="InterPro"/>
</dbReference>
<dbReference type="InterPro" id="IPR001584">
    <property type="entry name" value="Integrase_cat-core"/>
</dbReference>
<protein>
    <recommendedName>
        <fullName evidence="2">Integrase catalytic domain-containing protein</fullName>
    </recommendedName>
</protein>
<dbReference type="InterPro" id="IPR012337">
    <property type="entry name" value="RNaseH-like_sf"/>
</dbReference>
<dbReference type="Proteomes" id="UP001295423">
    <property type="component" value="Unassembled WGS sequence"/>
</dbReference>
<feature type="domain" description="Integrase catalytic" evidence="2">
    <location>
        <begin position="211"/>
        <end position="378"/>
    </location>
</feature>
<keyword evidence="4" id="KW-1185">Reference proteome</keyword>
<feature type="region of interest" description="Disordered" evidence="1">
    <location>
        <begin position="102"/>
        <end position="154"/>
    </location>
</feature>
<feature type="region of interest" description="Disordered" evidence="1">
    <location>
        <begin position="446"/>
        <end position="469"/>
    </location>
</feature>
<dbReference type="GO" id="GO:0015074">
    <property type="term" value="P:DNA integration"/>
    <property type="evidence" value="ECO:0007669"/>
    <property type="project" value="InterPro"/>
</dbReference>
<dbReference type="PROSITE" id="PS50994">
    <property type="entry name" value="INTEGRASE"/>
    <property type="match status" value="1"/>
</dbReference>
<evidence type="ECO:0000313" key="3">
    <source>
        <dbReference type="EMBL" id="CAJ1940700.1"/>
    </source>
</evidence>
<proteinExistence type="predicted"/>
<evidence type="ECO:0000313" key="4">
    <source>
        <dbReference type="Proteomes" id="UP001295423"/>
    </source>
</evidence>
<sequence length="609" mass="69516">SNTTVTTLRDSPALDDAIDFFESHHCVMPTDGLYEVHPRQASDLDWFECNMAELLDLDPTYVTPVIPPEFEVYESHRRPSVLFVPEAPIDFDIESTPLRDKIIDSPHKSSYSEPRRSSRRKTRSEDGRWNSKDKTEQPSPPPRDPNAYESVPVVEPVYKNPSSAVKSRERDWERLRKYFAWLPKLVIQKTFDCTTQLARIPMSAHLQRHYRSPFPALNVNRRSEGVATDTVYADTPDIEHGHVAAQFYVGISSLVSDVYGVNTDAQFLQTLQDNVRKRGAPNKLVSDRAQAEVSKAVKDYLRWLCIDDWQSEPHRQNQNPAERRYQDIKRLANRILDRTGAPPSLWLLALRYASFVYNHTAVQSLGWLTPIQVLTGITPDISVLLRFAFFEKVYYKTEEPSFPSDSPESIGYMVGIAEHVGHAMTYKILNLETNKILFRSEIRSAASPNDPNKRLDPSDGEELTSPTVIKSKSDNVKSVGLVPYIRNVFDTSEQLALQNNNRPLTFDEYASLLEAAAQNHDEVTKGSKPKPNPRKAYATDVVTTGDLEPDPCPPMFDFNIDMDLGDYYAYRTSLSSARKTFLPNELWQQLDDQGRRAWHQLPEAVYIYI</sequence>
<accession>A0AAD2CNB8</accession>
<dbReference type="SUPFAM" id="SSF53098">
    <property type="entry name" value="Ribonuclease H-like"/>
    <property type="match status" value="1"/>
</dbReference>
<reference evidence="3" key="1">
    <citation type="submission" date="2023-08" db="EMBL/GenBank/DDBJ databases">
        <authorList>
            <person name="Audoor S."/>
            <person name="Bilcke G."/>
        </authorList>
    </citation>
    <scope>NUCLEOTIDE SEQUENCE</scope>
</reference>
<comment type="caution">
    <text evidence="3">The sequence shown here is derived from an EMBL/GenBank/DDBJ whole genome shotgun (WGS) entry which is preliminary data.</text>
</comment>
<organism evidence="3 4">
    <name type="scientific">Cylindrotheca closterium</name>
    <dbReference type="NCBI Taxonomy" id="2856"/>
    <lineage>
        <taxon>Eukaryota</taxon>
        <taxon>Sar</taxon>
        <taxon>Stramenopiles</taxon>
        <taxon>Ochrophyta</taxon>
        <taxon>Bacillariophyta</taxon>
        <taxon>Bacillariophyceae</taxon>
        <taxon>Bacillariophycidae</taxon>
        <taxon>Bacillariales</taxon>
        <taxon>Bacillariaceae</taxon>
        <taxon>Cylindrotheca</taxon>
    </lineage>
</organism>
<dbReference type="InterPro" id="IPR036397">
    <property type="entry name" value="RNaseH_sf"/>
</dbReference>
<dbReference type="EMBL" id="CAKOGP040000944">
    <property type="protein sequence ID" value="CAJ1940700.1"/>
    <property type="molecule type" value="Genomic_DNA"/>
</dbReference>
<dbReference type="Gene3D" id="3.30.420.10">
    <property type="entry name" value="Ribonuclease H-like superfamily/Ribonuclease H"/>
    <property type="match status" value="1"/>
</dbReference>
<name>A0AAD2CNB8_9STRA</name>
<feature type="compositionally biased region" description="Basic and acidic residues" evidence="1">
    <location>
        <begin position="123"/>
        <end position="136"/>
    </location>
</feature>
<evidence type="ECO:0000259" key="2">
    <source>
        <dbReference type="PROSITE" id="PS50994"/>
    </source>
</evidence>
<dbReference type="AlphaFoldDB" id="A0AAD2CNB8"/>
<evidence type="ECO:0000256" key="1">
    <source>
        <dbReference type="SAM" id="MobiDB-lite"/>
    </source>
</evidence>